<keyword evidence="3" id="KW-1185">Reference proteome</keyword>
<evidence type="ECO:0000313" key="2">
    <source>
        <dbReference type="EMBL" id="KJH69631.1"/>
    </source>
</evidence>
<dbReference type="PATRIC" id="fig|1618023.3.peg.3050"/>
<reference evidence="2 3" key="1">
    <citation type="submission" date="2015-02" db="EMBL/GenBank/DDBJ databases">
        <title>Draft genome of a novel marine cyanobacterium (Chroococcales) isolated from South Atlantic Ocean.</title>
        <authorList>
            <person name="Rigonato J."/>
            <person name="Alvarenga D.O."/>
            <person name="Branco L.H."/>
            <person name="Varani A.M."/>
            <person name="Brandini F.P."/>
            <person name="Fiore M.F."/>
        </authorList>
    </citation>
    <scope>NUCLEOTIDE SEQUENCE [LARGE SCALE GENOMIC DNA]</scope>
    <source>
        <strain evidence="2 3">CENA595</strain>
    </source>
</reference>
<dbReference type="STRING" id="1618023.UH38_22635"/>
<sequence>MNFIKGLLGVGLLVSAIYTGFANFPLWSILLLSLLFTAAYIQGKWYLWHRLFQQQNRQLYQSLLVTYLIQAVVVFVFYLLGSGVARLLNR</sequence>
<keyword evidence="1" id="KW-1133">Transmembrane helix</keyword>
<protein>
    <submittedName>
        <fullName evidence="2">Uncharacterized protein</fullName>
    </submittedName>
</protein>
<organism evidence="2 3">
    <name type="scientific">Aliterella atlantica CENA595</name>
    <dbReference type="NCBI Taxonomy" id="1618023"/>
    <lineage>
        <taxon>Bacteria</taxon>
        <taxon>Bacillati</taxon>
        <taxon>Cyanobacteriota</taxon>
        <taxon>Cyanophyceae</taxon>
        <taxon>Chroococcidiopsidales</taxon>
        <taxon>Aliterellaceae</taxon>
        <taxon>Aliterella</taxon>
    </lineage>
</organism>
<gene>
    <name evidence="2" type="ORF">UH38_22635</name>
</gene>
<proteinExistence type="predicted"/>
<dbReference type="EMBL" id="JYON01000037">
    <property type="protein sequence ID" value="KJH69631.1"/>
    <property type="molecule type" value="Genomic_DNA"/>
</dbReference>
<keyword evidence="1" id="KW-0812">Transmembrane</keyword>
<dbReference type="OrthoDB" id="578728at2"/>
<name>A0A0D8ZQX8_9CYAN</name>
<dbReference type="AlphaFoldDB" id="A0A0D8ZQX8"/>
<dbReference type="RefSeq" id="WP_045056977.1">
    <property type="nucleotide sequence ID" value="NZ_CAWMDP010000036.1"/>
</dbReference>
<dbReference type="Proteomes" id="UP000032452">
    <property type="component" value="Unassembled WGS sequence"/>
</dbReference>
<keyword evidence="1" id="KW-0472">Membrane</keyword>
<comment type="caution">
    <text evidence="2">The sequence shown here is derived from an EMBL/GenBank/DDBJ whole genome shotgun (WGS) entry which is preliminary data.</text>
</comment>
<evidence type="ECO:0000313" key="3">
    <source>
        <dbReference type="Proteomes" id="UP000032452"/>
    </source>
</evidence>
<accession>A0A0D8ZQX8</accession>
<feature type="transmembrane region" description="Helical" evidence="1">
    <location>
        <begin position="59"/>
        <end position="80"/>
    </location>
</feature>
<evidence type="ECO:0000256" key="1">
    <source>
        <dbReference type="SAM" id="Phobius"/>
    </source>
</evidence>